<keyword evidence="1" id="KW-1133">Transmembrane helix</keyword>
<feature type="transmembrane region" description="Helical" evidence="1">
    <location>
        <begin position="66"/>
        <end position="92"/>
    </location>
</feature>
<feature type="transmembrane region" description="Helical" evidence="1">
    <location>
        <begin position="35"/>
        <end position="54"/>
    </location>
</feature>
<accession>A0ABM8AD86</accession>
<keyword evidence="3" id="KW-1185">Reference proteome</keyword>
<evidence type="ECO:0000313" key="2">
    <source>
        <dbReference type="EMBL" id="BDP41745.1"/>
    </source>
</evidence>
<name>A0ABM8AD86_9DEIO</name>
<evidence type="ECO:0000313" key="3">
    <source>
        <dbReference type="Proteomes" id="UP001064971"/>
    </source>
</evidence>
<proteinExistence type="predicted"/>
<gene>
    <name evidence="2" type="ORF">DAETH_17140</name>
</gene>
<keyword evidence="1" id="KW-0472">Membrane</keyword>
<reference evidence="2" key="1">
    <citation type="submission" date="2022-07" db="EMBL/GenBank/DDBJ databases">
        <title>Complete Genome Sequence of the Radioresistant Bacterium Deinococcus aetherius ST0316, Isolated from the Air Dust collected in Lower Stratosphere above Japan.</title>
        <authorList>
            <person name="Satoh K."/>
            <person name="Hagiwara K."/>
            <person name="Katsumata K."/>
            <person name="Kubo A."/>
            <person name="Yokobori S."/>
            <person name="Yamagishi A."/>
            <person name="Oono Y."/>
            <person name="Narumi I."/>
        </authorList>
    </citation>
    <scope>NUCLEOTIDE SEQUENCE</scope>
    <source>
        <strain evidence="2">ST0316</strain>
    </source>
</reference>
<protein>
    <submittedName>
        <fullName evidence="2">Uncharacterized protein</fullName>
    </submittedName>
</protein>
<sequence>MATRRGSGITQEIHPGRRGGAGLPFRFRCPSPRPLWLALWLALWLDGATEPWVSGSDTRGVLLGDAVGAFAVGLPLAWGLAFGLGLGVWGVLLARVAEEVVKVLIFAWRARKLAWPRVIAEQAGLTAAAASD</sequence>
<dbReference type="EMBL" id="AP026560">
    <property type="protein sequence ID" value="BDP41745.1"/>
    <property type="molecule type" value="Genomic_DNA"/>
</dbReference>
<dbReference type="Proteomes" id="UP001064971">
    <property type="component" value="Chromosome"/>
</dbReference>
<evidence type="ECO:0000256" key="1">
    <source>
        <dbReference type="SAM" id="Phobius"/>
    </source>
</evidence>
<organism evidence="2 3">
    <name type="scientific">Deinococcus aetherius</name>
    <dbReference type="NCBI Taxonomy" id="200252"/>
    <lineage>
        <taxon>Bacteria</taxon>
        <taxon>Thermotogati</taxon>
        <taxon>Deinococcota</taxon>
        <taxon>Deinococci</taxon>
        <taxon>Deinococcales</taxon>
        <taxon>Deinococcaceae</taxon>
        <taxon>Deinococcus</taxon>
    </lineage>
</organism>
<keyword evidence="1" id="KW-0812">Transmembrane</keyword>